<feature type="non-terminal residue" evidence="1">
    <location>
        <position position="133"/>
    </location>
</feature>
<reference evidence="1" key="1">
    <citation type="journal article" date="2014" name="Front. Microbiol.">
        <title>High frequency of phylogenetically diverse reductive dehalogenase-homologous genes in deep subseafloor sedimentary metagenomes.</title>
        <authorList>
            <person name="Kawai M."/>
            <person name="Futagami T."/>
            <person name="Toyoda A."/>
            <person name="Takaki Y."/>
            <person name="Nishi S."/>
            <person name="Hori S."/>
            <person name="Arai W."/>
            <person name="Tsubouchi T."/>
            <person name="Morono Y."/>
            <person name="Uchiyama I."/>
            <person name="Ito T."/>
            <person name="Fujiyama A."/>
            <person name="Inagaki F."/>
            <person name="Takami H."/>
        </authorList>
    </citation>
    <scope>NUCLEOTIDE SEQUENCE</scope>
    <source>
        <strain evidence="1">Expedition CK06-06</strain>
    </source>
</reference>
<sequence>MPADIEVTTLPGITFMIHCPHIPYPPIIQPPYVSKAKELQRQIATNTDSCIVWANPTAWNITVDNYWGIIGYYHGYAFAHGCGLRYQNITIPKGSKILGANLIETAGPTNNNAIVNSKIRAEDSSNPLPFSTL</sequence>
<dbReference type="AlphaFoldDB" id="X1NTS5"/>
<organism evidence="1">
    <name type="scientific">marine sediment metagenome</name>
    <dbReference type="NCBI Taxonomy" id="412755"/>
    <lineage>
        <taxon>unclassified sequences</taxon>
        <taxon>metagenomes</taxon>
        <taxon>ecological metagenomes</taxon>
    </lineage>
</organism>
<protein>
    <submittedName>
        <fullName evidence="1">Uncharacterized protein</fullName>
    </submittedName>
</protein>
<name>X1NTS5_9ZZZZ</name>
<evidence type="ECO:0000313" key="1">
    <source>
        <dbReference type="EMBL" id="GAI33621.1"/>
    </source>
</evidence>
<dbReference type="EMBL" id="BARV01029718">
    <property type="protein sequence ID" value="GAI33621.1"/>
    <property type="molecule type" value="Genomic_DNA"/>
</dbReference>
<comment type="caution">
    <text evidence="1">The sequence shown here is derived from an EMBL/GenBank/DDBJ whole genome shotgun (WGS) entry which is preliminary data.</text>
</comment>
<gene>
    <name evidence="1" type="ORF">S06H3_47321</name>
</gene>
<proteinExistence type="predicted"/>
<accession>X1NTS5</accession>